<keyword evidence="2" id="KW-0812">Transmembrane</keyword>
<evidence type="ECO:0000313" key="3">
    <source>
        <dbReference type="EMBL" id="KAF1814972.1"/>
    </source>
</evidence>
<dbReference type="PANTHER" id="PTHR39466:SF1">
    <property type="entry name" value="RGS DOMAIN-CONTAINING PROTEIN"/>
    <property type="match status" value="1"/>
</dbReference>
<feature type="transmembrane region" description="Helical" evidence="2">
    <location>
        <begin position="276"/>
        <end position="301"/>
    </location>
</feature>
<feature type="transmembrane region" description="Helical" evidence="2">
    <location>
        <begin position="307"/>
        <end position="332"/>
    </location>
</feature>
<dbReference type="RefSeq" id="XP_033536603.1">
    <property type="nucleotide sequence ID" value="XM_033674622.1"/>
</dbReference>
<dbReference type="GeneID" id="54415192"/>
<evidence type="ECO:0000313" key="5">
    <source>
        <dbReference type="RefSeq" id="XP_033536603.1"/>
    </source>
</evidence>
<organism evidence="3">
    <name type="scientific">Eremomyces bilateralis CBS 781.70</name>
    <dbReference type="NCBI Taxonomy" id="1392243"/>
    <lineage>
        <taxon>Eukaryota</taxon>
        <taxon>Fungi</taxon>
        <taxon>Dikarya</taxon>
        <taxon>Ascomycota</taxon>
        <taxon>Pezizomycotina</taxon>
        <taxon>Dothideomycetes</taxon>
        <taxon>Dothideomycetes incertae sedis</taxon>
        <taxon>Eremomycetales</taxon>
        <taxon>Eremomycetaceae</taxon>
        <taxon>Eremomyces</taxon>
    </lineage>
</organism>
<feature type="transmembrane region" description="Helical" evidence="2">
    <location>
        <begin position="441"/>
        <end position="462"/>
    </location>
</feature>
<evidence type="ECO:0008006" key="6">
    <source>
        <dbReference type="Google" id="ProtNLM"/>
    </source>
</evidence>
<dbReference type="InterPro" id="IPR036305">
    <property type="entry name" value="RGS_sf"/>
</dbReference>
<gene>
    <name evidence="3 5" type="ORF">P152DRAFT_240440</name>
</gene>
<dbReference type="AlphaFoldDB" id="A0A6G1GAD9"/>
<keyword evidence="2" id="KW-0472">Membrane</keyword>
<feature type="region of interest" description="Disordered" evidence="1">
    <location>
        <begin position="101"/>
        <end position="121"/>
    </location>
</feature>
<keyword evidence="2" id="KW-1133">Transmembrane helix</keyword>
<dbReference type="InterPro" id="IPR044926">
    <property type="entry name" value="RGS_subdomain_2"/>
</dbReference>
<dbReference type="PANTHER" id="PTHR39466">
    <property type="entry name" value="RGS DOMAIN-CONTAINING PROTEIN"/>
    <property type="match status" value="1"/>
</dbReference>
<reference evidence="5" key="2">
    <citation type="submission" date="2020-04" db="EMBL/GenBank/DDBJ databases">
        <authorList>
            <consortium name="NCBI Genome Project"/>
        </authorList>
    </citation>
    <scope>NUCLEOTIDE SEQUENCE</scope>
    <source>
        <strain evidence="5">CBS 781.70</strain>
    </source>
</reference>
<accession>A0A6G1GAD9</accession>
<reference evidence="5" key="3">
    <citation type="submission" date="2025-04" db="UniProtKB">
        <authorList>
            <consortium name="RefSeq"/>
        </authorList>
    </citation>
    <scope>IDENTIFICATION</scope>
    <source>
        <strain evidence="5">CBS 781.70</strain>
    </source>
</reference>
<evidence type="ECO:0000256" key="2">
    <source>
        <dbReference type="SAM" id="Phobius"/>
    </source>
</evidence>
<dbReference type="Proteomes" id="UP000504638">
    <property type="component" value="Unplaced"/>
</dbReference>
<dbReference type="OrthoDB" id="3232309at2759"/>
<dbReference type="SUPFAM" id="SSF48097">
    <property type="entry name" value="Regulator of G-protein signaling, RGS"/>
    <property type="match status" value="1"/>
</dbReference>
<reference evidence="3 5" key="1">
    <citation type="submission" date="2020-01" db="EMBL/GenBank/DDBJ databases">
        <authorList>
            <consortium name="DOE Joint Genome Institute"/>
            <person name="Haridas S."/>
            <person name="Albert R."/>
            <person name="Binder M."/>
            <person name="Bloem J."/>
            <person name="Labutti K."/>
            <person name="Salamov A."/>
            <person name="Andreopoulos B."/>
            <person name="Baker S.E."/>
            <person name="Barry K."/>
            <person name="Bills G."/>
            <person name="Bluhm B.H."/>
            <person name="Cannon C."/>
            <person name="Castanera R."/>
            <person name="Culley D.E."/>
            <person name="Daum C."/>
            <person name="Ezra D."/>
            <person name="Gonzalez J.B."/>
            <person name="Henrissat B."/>
            <person name="Kuo A."/>
            <person name="Liang C."/>
            <person name="Lipzen A."/>
            <person name="Lutzoni F."/>
            <person name="Magnuson J."/>
            <person name="Mondo S."/>
            <person name="Nolan M."/>
            <person name="Ohm R."/>
            <person name="Pangilinan J."/>
            <person name="Park H.-J."/>
            <person name="Ramirez L."/>
            <person name="Alfaro M."/>
            <person name="Sun H."/>
            <person name="Tritt A."/>
            <person name="Yoshinaga Y."/>
            <person name="Zwiers L.-H."/>
            <person name="Turgeon B.G."/>
            <person name="Goodwin S.B."/>
            <person name="Spatafora J.W."/>
            <person name="Crous P.W."/>
            <person name="Grigoriev I.V."/>
        </authorList>
    </citation>
    <scope>NUCLEOTIDE SEQUENCE</scope>
    <source>
        <strain evidence="3 5">CBS 781.70</strain>
    </source>
</reference>
<protein>
    <recommendedName>
        <fullName evidence="6">Regulator of G protein signaling superfamily</fullName>
    </recommendedName>
</protein>
<sequence>MSVLFYRRPAYVERTSGPLNPKDCQRYVDRMKSCKNPVPPELSFERVVNNETLPPCQLNDFMDYLIYVAHDAENLQFYLWLRDYTKKFERLKLQDQSLSPEWEPVPHVQDDHGRRSKVPNGTTVEINFDKKDQLEIPLDDLPTPTRSEFGGSYGPSLSGATDYESFVSRSIKSQKSLQEIAEEANNQVGLKWQSFSIQPFRSEITKVIATYLAPSAPRELNLSHRERTAVLHALQHTTHPSALAPALALVESVLRGQAHPNFVRWSICNGNKPRVFFVRAMGVSHTLAGILITAILTLSAAPRWWRILPALVTFIGIGTLVAAYKGLCVIMYSGGHGRELKPWEDAETVSLVSSTNTNKRRSGRILPPDDEEATLAGSIGRSMKRPKSMETFGTTNTYTDEAWIENFRKRSLMQKIFGPKTAVQEQAIRIIQDRIVLQSQIWALLLTIVITVVFVVLPAGMFF</sequence>
<dbReference type="EMBL" id="ML975152">
    <property type="protein sequence ID" value="KAF1814972.1"/>
    <property type="molecule type" value="Genomic_DNA"/>
</dbReference>
<dbReference type="Gene3D" id="1.10.167.10">
    <property type="entry name" value="Regulator of G-protein Signalling 4, domain 2"/>
    <property type="match status" value="1"/>
</dbReference>
<evidence type="ECO:0000313" key="4">
    <source>
        <dbReference type="Proteomes" id="UP000504638"/>
    </source>
</evidence>
<name>A0A6G1GAD9_9PEZI</name>
<proteinExistence type="predicted"/>
<evidence type="ECO:0000256" key="1">
    <source>
        <dbReference type="SAM" id="MobiDB-lite"/>
    </source>
</evidence>
<keyword evidence="4" id="KW-1185">Reference proteome</keyword>